<evidence type="ECO:0000259" key="1">
    <source>
        <dbReference type="PROSITE" id="PS51186"/>
    </source>
</evidence>
<keyword evidence="2" id="KW-0808">Transferase</keyword>
<gene>
    <name evidence="2" type="ORF">CLAC_04005</name>
</gene>
<accession>A0A0K2GYZ9</accession>
<name>A0A0K2GYZ9_9CORY</name>
<dbReference type="Proteomes" id="UP000058446">
    <property type="component" value="Chromosome"/>
</dbReference>
<dbReference type="SUPFAM" id="SSF55729">
    <property type="entry name" value="Acyl-CoA N-acyltransferases (Nat)"/>
    <property type="match status" value="1"/>
</dbReference>
<dbReference type="RefSeq" id="WP_053411791.1">
    <property type="nucleotide sequence ID" value="NZ_CP006841.1"/>
</dbReference>
<sequence>MAQFDEVQVNRKSFLELTPTDVYAIAALRTDVFYLEQKCSEPEMDWRDLEPNAEHYFIRDNDDTRRIIGYLRVIATVDESVKDYPLTIGRVVVSSQHRGRSLSSQLLQAALTAHQGKGFVLHAQTHAKGVYKKAGFREVGETFTEAGIEHITMVRDGD</sequence>
<proteinExistence type="predicted"/>
<dbReference type="EMBL" id="CP006841">
    <property type="protein sequence ID" value="ALA67010.1"/>
    <property type="molecule type" value="Genomic_DNA"/>
</dbReference>
<dbReference type="AlphaFoldDB" id="A0A0K2GYZ9"/>
<dbReference type="OrthoDB" id="9796171at2"/>
<dbReference type="InterPro" id="IPR000182">
    <property type="entry name" value="GNAT_dom"/>
</dbReference>
<dbReference type="CDD" id="cd04301">
    <property type="entry name" value="NAT_SF"/>
    <property type="match status" value="1"/>
</dbReference>
<dbReference type="STRING" id="1408189.CLAC_04005"/>
<dbReference type="InterPro" id="IPR016181">
    <property type="entry name" value="Acyl_CoA_acyltransferase"/>
</dbReference>
<feature type="domain" description="N-acetyltransferase" evidence="1">
    <location>
        <begin position="12"/>
        <end position="158"/>
    </location>
</feature>
<keyword evidence="3" id="KW-1185">Reference proteome</keyword>
<dbReference type="Pfam" id="PF13673">
    <property type="entry name" value="Acetyltransf_10"/>
    <property type="match status" value="1"/>
</dbReference>
<evidence type="ECO:0000313" key="2">
    <source>
        <dbReference type="EMBL" id="ALA67010.1"/>
    </source>
</evidence>
<organism evidence="2 3">
    <name type="scientific">Corynebacterium lactis RW2-5</name>
    <dbReference type="NCBI Taxonomy" id="1408189"/>
    <lineage>
        <taxon>Bacteria</taxon>
        <taxon>Bacillati</taxon>
        <taxon>Actinomycetota</taxon>
        <taxon>Actinomycetes</taxon>
        <taxon>Mycobacteriales</taxon>
        <taxon>Corynebacteriaceae</taxon>
        <taxon>Corynebacterium</taxon>
    </lineage>
</organism>
<dbReference type="PROSITE" id="PS51186">
    <property type="entry name" value="GNAT"/>
    <property type="match status" value="1"/>
</dbReference>
<dbReference type="KEGG" id="clw:CLAC_04005"/>
<dbReference type="PATRIC" id="fig|1408189.4.peg.800"/>
<reference evidence="2 3" key="1">
    <citation type="submission" date="2013-10" db="EMBL/GenBank/DDBJ databases">
        <title>Complete genome sequence of Corynebacterium lactis DSM 45799(T), isolated from raw cow milk.</title>
        <authorList>
            <person name="Ruckert C."/>
            <person name="Albersmeier A."/>
            <person name="Lipski A."/>
            <person name="Kalinowski J."/>
        </authorList>
    </citation>
    <scope>NUCLEOTIDE SEQUENCE [LARGE SCALE GENOMIC DNA]</scope>
    <source>
        <strain evidence="2 3">RW2-5</strain>
    </source>
</reference>
<evidence type="ECO:0000313" key="3">
    <source>
        <dbReference type="Proteomes" id="UP000058446"/>
    </source>
</evidence>
<protein>
    <submittedName>
        <fullName evidence="2">GCN5 family N-acetyltransferase</fullName>
    </submittedName>
</protein>
<dbReference type="Gene3D" id="3.40.630.30">
    <property type="match status" value="1"/>
</dbReference>
<dbReference type="GO" id="GO:0016747">
    <property type="term" value="F:acyltransferase activity, transferring groups other than amino-acyl groups"/>
    <property type="evidence" value="ECO:0007669"/>
    <property type="project" value="InterPro"/>
</dbReference>